<dbReference type="Gene3D" id="3.30.420.10">
    <property type="entry name" value="Ribonuclease H-like superfamily/Ribonuclease H"/>
    <property type="match status" value="1"/>
</dbReference>
<comment type="caution">
    <text evidence="2">The sequence shown here is derived from an EMBL/GenBank/DDBJ whole genome shotgun (WGS) entry which is preliminary data.</text>
</comment>
<dbReference type="PANTHER" id="PTHR48475:SF2">
    <property type="entry name" value="RIBONUCLEASE H"/>
    <property type="match status" value="1"/>
</dbReference>
<evidence type="ECO:0000313" key="2">
    <source>
        <dbReference type="EMBL" id="KAL0416764.1"/>
    </source>
</evidence>
<dbReference type="GO" id="GO:0015074">
    <property type="term" value="P:DNA integration"/>
    <property type="evidence" value="ECO:0007669"/>
    <property type="project" value="InterPro"/>
</dbReference>
<dbReference type="SUPFAM" id="SSF53098">
    <property type="entry name" value="Ribonuclease H-like"/>
    <property type="match status" value="1"/>
</dbReference>
<sequence length="337" mass="39036">MADALSTFTAMVAGLKERNITVVIRDKISIEEGEVLQCVTEEKSWKNEPEGYLVRGIEADDPLAAKKSKFRANRFTMLNGKLYRRSIEGPLLKCLNPEKAHYVLRKIMKEAVVINREADHQHKKFGISRVLILDNGTQFQEKKIVVWCKELKIQQNFTALGNTQENWQTKVTNKILLQHLKIRLKGAKWSSIEELPGVLWAYRTTPRTTTRETPFCLVYGLEVVIPAEIGEETARIVQYEPEGNRPVRNFDLATIEEIRDRAFAKILYYKSLMMKSYNSKIKPRSFQVRDLVLKKVEVSKHVEKLDPSWEGPYKVIEVKKKGMYRLQDMKGKDLPRP</sequence>
<feature type="domain" description="Integrase catalytic" evidence="1">
    <location>
        <begin position="58"/>
        <end position="222"/>
    </location>
</feature>
<dbReference type="AlphaFoldDB" id="A0AAW2UIE3"/>
<reference evidence="2" key="1">
    <citation type="submission" date="2020-06" db="EMBL/GenBank/DDBJ databases">
        <authorList>
            <person name="Li T."/>
            <person name="Hu X."/>
            <person name="Zhang T."/>
            <person name="Song X."/>
            <person name="Zhang H."/>
            <person name="Dai N."/>
            <person name="Sheng W."/>
            <person name="Hou X."/>
            <person name="Wei L."/>
        </authorList>
    </citation>
    <scope>NUCLEOTIDE SEQUENCE</scope>
    <source>
        <strain evidence="2">KEN1</strain>
        <tissue evidence="2">Leaf</tissue>
    </source>
</reference>
<reference evidence="2" key="2">
    <citation type="journal article" date="2024" name="Plant">
        <title>Genomic evolution and insights into agronomic trait innovations of Sesamum species.</title>
        <authorList>
            <person name="Miao H."/>
            <person name="Wang L."/>
            <person name="Qu L."/>
            <person name="Liu H."/>
            <person name="Sun Y."/>
            <person name="Le M."/>
            <person name="Wang Q."/>
            <person name="Wei S."/>
            <person name="Zheng Y."/>
            <person name="Lin W."/>
            <person name="Duan Y."/>
            <person name="Cao H."/>
            <person name="Xiong S."/>
            <person name="Wang X."/>
            <person name="Wei L."/>
            <person name="Li C."/>
            <person name="Ma Q."/>
            <person name="Ju M."/>
            <person name="Zhao R."/>
            <person name="Li G."/>
            <person name="Mu C."/>
            <person name="Tian Q."/>
            <person name="Mei H."/>
            <person name="Zhang T."/>
            <person name="Gao T."/>
            <person name="Zhang H."/>
        </authorList>
    </citation>
    <scope>NUCLEOTIDE SEQUENCE</scope>
    <source>
        <strain evidence="2">KEN1</strain>
    </source>
</reference>
<organism evidence="2">
    <name type="scientific">Sesamum latifolium</name>
    <dbReference type="NCBI Taxonomy" id="2727402"/>
    <lineage>
        <taxon>Eukaryota</taxon>
        <taxon>Viridiplantae</taxon>
        <taxon>Streptophyta</taxon>
        <taxon>Embryophyta</taxon>
        <taxon>Tracheophyta</taxon>
        <taxon>Spermatophyta</taxon>
        <taxon>Magnoliopsida</taxon>
        <taxon>eudicotyledons</taxon>
        <taxon>Gunneridae</taxon>
        <taxon>Pentapetalae</taxon>
        <taxon>asterids</taxon>
        <taxon>lamiids</taxon>
        <taxon>Lamiales</taxon>
        <taxon>Pedaliaceae</taxon>
        <taxon>Sesamum</taxon>
    </lineage>
</organism>
<dbReference type="GO" id="GO:0003676">
    <property type="term" value="F:nucleic acid binding"/>
    <property type="evidence" value="ECO:0007669"/>
    <property type="project" value="InterPro"/>
</dbReference>
<dbReference type="EMBL" id="JACGWN010000012">
    <property type="protein sequence ID" value="KAL0416764.1"/>
    <property type="molecule type" value="Genomic_DNA"/>
</dbReference>
<dbReference type="InterPro" id="IPR001584">
    <property type="entry name" value="Integrase_cat-core"/>
</dbReference>
<proteinExistence type="predicted"/>
<dbReference type="InterPro" id="IPR036397">
    <property type="entry name" value="RNaseH_sf"/>
</dbReference>
<dbReference type="PROSITE" id="PS50994">
    <property type="entry name" value="INTEGRASE"/>
    <property type="match status" value="1"/>
</dbReference>
<evidence type="ECO:0000259" key="1">
    <source>
        <dbReference type="PROSITE" id="PS50994"/>
    </source>
</evidence>
<name>A0AAW2UIE3_9LAMI</name>
<accession>A0AAW2UIE3</accession>
<dbReference type="PANTHER" id="PTHR48475">
    <property type="entry name" value="RIBONUCLEASE H"/>
    <property type="match status" value="1"/>
</dbReference>
<dbReference type="InterPro" id="IPR012337">
    <property type="entry name" value="RNaseH-like_sf"/>
</dbReference>
<protein>
    <recommendedName>
        <fullName evidence="1">Integrase catalytic domain-containing protein</fullName>
    </recommendedName>
</protein>
<gene>
    <name evidence="2" type="ORF">Slati_3508300</name>
</gene>